<name>A0A226F5P7_FOLCA</name>
<evidence type="ECO:0000259" key="1">
    <source>
        <dbReference type="Pfam" id="PF00498"/>
    </source>
</evidence>
<feature type="domain" description="FHA" evidence="1">
    <location>
        <begin position="88"/>
        <end position="130"/>
    </location>
</feature>
<proteinExistence type="predicted"/>
<dbReference type="InterPro" id="IPR036047">
    <property type="entry name" value="F-box-like_dom_sf"/>
</dbReference>
<protein>
    <submittedName>
        <fullName evidence="3">Uncharacterized protein</fullName>
    </submittedName>
</protein>
<accession>A0A226F5P7</accession>
<dbReference type="SUPFAM" id="SSF49879">
    <property type="entry name" value="SMAD/FHA domain"/>
    <property type="match status" value="1"/>
</dbReference>
<reference evidence="3 4" key="1">
    <citation type="submission" date="2015-12" db="EMBL/GenBank/DDBJ databases">
        <title>The genome of Folsomia candida.</title>
        <authorList>
            <person name="Faddeeva A."/>
            <person name="Derks M.F."/>
            <person name="Anvar Y."/>
            <person name="Smit S."/>
            <person name="Van Straalen N."/>
            <person name="Roelofs D."/>
        </authorList>
    </citation>
    <scope>NUCLEOTIDE SEQUENCE [LARGE SCALE GENOMIC DNA]</scope>
    <source>
        <strain evidence="3 4">VU population</strain>
        <tissue evidence="3">Whole body</tissue>
    </source>
</reference>
<dbReference type="InterPro" id="IPR000253">
    <property type="entry name" value="FHA_dom"/>
</dbReference>
<dbReference type="InterPro" id="IPR008984">
    <property type="entry name" value="SMAD_FHA_dom_sf"/>
</dbReference>
<dbReference type="EMBL" id="LNIX01000001">
    <property type="protein sequence ID" value="OXA64758.1"/>
    <property type="molecule type" value="Genomic_DNA"/>
</dbReference>
<evidence type="ECO:0000313" key="3">
    <source>
        <dbReference type="EMBL" id="OXA64758.1"/>
    </source>
</evidence>
<dbReference type="SUPFAM" id="SSF81383">
    <property type="entry name" value="F-box domain"/>
    <property type="match status" value="1"/>
</dbReference>
<keyword evidence="4" id="KW-1185">Reference proteome</keyword>
<evidence type="ECO:0000313" key="4">
    <source>
        <dbReference type="Proteomes" id="UP000198287"/>
    </source>
</evidence>
<dbReference type="Proteomes" id="UP000198287">
    <property type="component" value="Unassembled WGS sequence"/>
</dbReference>
<dbReference type="AlphaFoldDB" id="A0A226F5P7"/>
<gene>
    <name evidence="3" type="ORF">Fcan01_00846</name>
</gene>
<dbReference type="Gene3D" id="2.60.200.20">
    <property type="match status" value="1"/>
</dbReference>
<dbReference type="InterPro" id="IPR001810">
    <property type="entry name" value="F-box_dom"/>
</dbReference>
<comment type="caution">
    <text evidence="3">The sequence shown here is derived from an EMBL/GenBank/DDBJ whole genome shotgun (WGS) entry which is preliminary data.</text>
</comment>
<organism evidence="3 4">
    <name type="scientific">Folsomia candida</name>
    <name type="common">Springtail</name>
    <dbReference type="NCBI Taxonomy" id="158441"/>
    <lineage>
        <taxon>Eukaryota</taxon>
        <taxon>Metazoa</taxon>
        <taxon>Ecdysozoa</taxon>
        <taxon>Arthropoda</taxon>
        <taxon>Hexapoda</taxon>
        <taxon>Collembola</taxon>
        <taxon>Entomobryomorpha</taxon>
        <taxon>Isotomoidea</taxon>
        <taxon>Isotomidae</taxon>
        <taxon>Proisotominae</taxon>
        <taxon>Folsomia</taxon>
    </lineage>
</organism>
<dbReference type="CDD" id="cd00060">
    <property type="entry name" value="FHA"/>
    <property type="match status" value="1"/>
</dbReference>
<dbReference type="Pfam" id="PF00498">
    <property type="entry name" value="FHA"/>
    <property type="match status" value="1"/>
</dbReference>
<dbReference type="Pfam" id="PF00646">
    <property type="entry name" value="F-box"/>
    <property type="match status" value="1"/>
</dbReference>
<sequence>MTDGRLLFAKYISSTSTLILEEPETQKVVSKYSSLHSFHSINRENFSEEFCTLYCIPGQKYTIGKNFTSRDNQGEFIFCYFPEVGEECEIHIKQDRTWWIKSQEGNSIYLNGEKLTKKVQLHFGDYVSFGINYSVVDDIVSFIERTGTRNSGKIPIFLFERSNFLHLTKSNQPVLTPCRENEPHPDASNPGSTLGRNEHLISKILTYLPISTLKSARLVCKLWYEEATPLLRDKSLIHFNFNTYQTTRESMRILKYTYEMEHFPHPHWYLNLPVLSNSANPLTRKFRQDFTHLLKHQRNVESLRINGAIHSPQDLSIRMKLFQAVSQTLQDLQILGDWGFANLNFPHIAFPHLKSVTIAFEILRREENNDKKDKIDPHPGESRLEEWCTSFMDVLSSTNLQSMGFACSKMLSLLFLEELAQLSCEDVAKFSHLQKLMMLHTTPSVSRCCLTLPQQLTKLELNWIYPRKTRDHFNLRVFTDFENLIEKNAQSLNNLQFILPMLRKRSEIHIPVLERLKYLIISSEGDSKTWQEKNCNTFCPKISFCDGAHRSLLVYNKFLPRLQSLRLDIKQHYKNSARRDQEFKKCSHLFKTFLVPGERSVENNFTPCKTLRELHVPYEEIRSILQITSVEIEKMFPNVAKFD</sequence>
<feature type="domain" description="F-box" evidence="2">
    <location>
        <begin position="198"/>
        <end position="224"/>
    </location>
</feature>
<evidence type="ECO:0000259" key="2">
    <source>
        <dbReference type="Pfam" id="PF00646"/>
    </source>
</evidence>